<dbReference type="PANTHER" id="PTHR21310:SF58">
    <property type="entry name" value="AMINOGLYCOSIDE PHOSPHOTRANSFERASE DOMAIN-CONTAINING PROTEIN"/>
    <property type="match status" value="1"/>
</dbReference>
<dbReference type="OrthoDB" id="2906425at2759"/>
<dbReference type="Pfam" id="PF01636">
    <property type="entry name" value="APH"/>
    <property type="match status" value="1"/>
</dbReference>
<comment type="caution">
    <text evidence="2">The sequence shown here is derived from an EMBL/GenBank/DDBJ whole genome shotgun (WGS) entry which is preliminary data.</text>
</comment>
<dbReference type="InterPro" id="IPR011009">
    <property type="entry name" value="Kinase-like_dom_sf"/>
</dbReference>
<dbReference type="PANTHER" id="PTHR21310">
    <property type="entry name" value="AMINOGLYCOSIDE PHOSPHOTRANSFERASE-RELATED-RELATED"/>
    <property type="match status" value="1"/>
</dbReference>
<dbReference type="Gene3D" id="3.90.1200.10">
    <property type="match status" value="1"/>
</dbReference>
<evidence type="ECO:0000259" key="1">
    <source>
        <dbReference type="Pfam" id="PF01636"/>
    </source>
</evidence>
<dbReference type="SUPFAM" id="SSF56112">
    <property type="entry name" value="Protein kinase-like (PK-like)"/>
    <property type="match status" value="1"/>
</dbReference>
<dbReference type="Proteomes" id="UP000559256">
    <property type="component" value="Unassembled WGS sequence"/>
</dbReference>
<dbReference type="EMBL" id="JAACJM010000025">
    <property type="protein sequence ID" value="KAF5366001.1"/>
    <property type="molecule type" value="Genomic_DNA"/>
</dbReference>
<feature type="domain" description="Aminoglycoside phosphotransferase" evidence="1">
    <location>
        <begin position="1"/>
        <end position="134"/>
    </location>
</feature>
<evidence type="ECO:0000313" key="2">
    <source>
        <dbReference type="EMBL" id="KAF5366001.1"/>
    </source>
</evidence>
<name>A0A8H5GJ24_9AGAR</name>
<protein>
    <recommendedName>
        <fullName evidence="1">Aminoglycoside phosphotransferase domain-containing protein</fullName>
    </recommendedName>
</protein>
<dbReference type="InterPro" id="IPR051678">
    <property type="entry name" value="AGP_Transferase"/>
</dbReference>
<accession>A0A8H5GJ24</accession>
<gene>
    <name evidence="2" type="ORF">D9758_006693</name>
</gene>
<dbReference type="InterPro" id="IPR002575">
    <property type="entry name" value="Aminoglycoside_PTrfase"/>
</dbReference>
<dbReference type="AlphaFoldDB" id="A0A8H5GJ24"/>
<reference evidence="2 3" key="1">
    <citation type="journal article" date="2020" name="ISME J.">
        <title>Uncovering the hidden diversity of litter-decomposition mechanisms in mushroom-forming fungi.</title>
        <authorList>
            <person name="Floudas D."/>
            <person name="Bentzer J."/>
            <person name="Ahren D."/>
            <person name="Johansson T."/>
            <person name="Persson P."/>
            <person name="Tunlid A."/>
        </authorList>
    </citation>
    <scope>NUCLEOTIDE SEQUENCE [LARGE SCALE GENOMIC DNA]</scope>
    <source>
        <strain evidence="2 3">CBS 291.85</strain>
    </source>
</reference>
<evidence type="ECO:0000313" key="3">
    <source>
        <dbReference type="Proteomes" id="UP000559256"/>
    </source>
</evidence>
<organism evidence="2 3">
    <name type="scientific">Tetrapyrgos nigripes</name>
    <dbReference type="NCBI Taxonomy" id="182062"/>
    <lineage>
        <taxon>Eukaryota</taxon>
        <taxon>Fungi</taxon>
        <taxon>Dikarya</taxon>
        <taxon>Basidiomycota</taxon>
        <taxon>Agaricomycotina</taxon>
        <taxon>Agaricomycetes</taxon>
        <taxon>Agaricomycetidae</taxon>
        <taxon>Agaricales</taxon>
        <taxon>Marasmiineae</taxon>
        <taxon>Marasmiaceae</taxon>
        <taxon>Tetrapyrgos</taxon>
    </lineage>
</organism>
<keyword evidence="3" id="KW-1185">Reference proteome</keyword>
<proteinExistence type="predicted"/>
<sequence>MSKLPGRQLEELPELSPGEMKEVADDIISIVNDLWSIQQPSSIQGQVMVSASGHGLPHPGLFLERLGEPQGSISQCYKQVSLYWDSHPDVLKKPVLKDSVVWTHTDLAMRNVMVQNGRVTGIVDWEDAGWYPRHWLLHGLRTPRMSCMGIWVRYWINEYRFDDPVEEAYKASLSLLTCRLAY</sequence>